<feature type="compositionally biased region" description="Low complexity" evidence="1">
    <location>
        <begin position="1914"/>
        <end position="1927"/>
    </location>
</feature>
<gene>
    <name evidence="2" type="ORF">PCOR1329_LOCUS30333</name>
</gene>
<reference evidence="2" key="1">
    <citation type="submission" date="2023-10" db="EMBL/GenBank/DDBJ databases">
        <authorList>
            <person name="Chen Y."/>
            <person name="Shah S."/>
            <person name="Dougan E. K."/>
            <person name="Thang M."/>
            <person name="Chan C."/>
        </authorList>
    </citation>
    <scope>NUCLEOTIDE SEQUENCE [LARGE SCALE GENOMIC DNA]</scope>
</reference>
<proteinExistence type="predicted"/>
<feature type="region of interest" description="Disordered" evidence="1">
    <location>
        <begin position="444"/>
        <end position="468"/>
    </location>
</feature>
<evidence type="ECO:0000313" key="2">
    <source>
        <dbReference type="EMBL" id="CAK0832271.1"/>
    </source>
</evidence>
<organism evidence="2 3">
    <name type="scientific">Prorocentrum cordatum</name>
    <dbReference type="NCBI Taxonomy" id="2364126"/>
    <lineage>
        <taxon>Eukaryota</taxon>
        <taxon>Sar</taxon>
        <taxon>Alveolata</taxon>
        <taxon>Dinophyceae</taxon>
        <taxon>Prorocentrales</taxon>
        <taxon>Prorocentraceae</taxon>
        <taxon>Prorocentrum</taxon>
    </lineage>
</organism>
<evidence type="ECO:0000313" key="3">
    <source>
        <dbReference type="Proteomes" id="UP001189429"/>
    </source>
</evidence>
<feature type="region of interest" description="Disordered" evidence="1">
    <location>
        <begin position="1851"/>
        <end position="1958"/>
    </location>
</feature>
<protein>
    <submittedName>
        <fullName evidence="2">Uncharacterized protein</fullName>
    </submittedName>
</protein>
<evidence type="ECO:0000256" key="1">
    <source>
        <dbReference type="SAM" id="MobiDB-lite"/>
    </source>
</evidence>
<accession>A0ABN9SKE8</accession>
<dbReference type="Proteomes" id="UP001189429">
    <property type="component" value="Unassembled WGS sequence"/>
</dbReference>
<name>A0ABN9SKE8_9DINO</name>
<comment type="caution">
    <text evidence="2">The sequence shown here is derived from an EMBL/GenBank/DDBJ whole genome shotgun (WGS) entry which is preliminary data.</text>
</comment>
<feature type="compositionally biased region" description="Low complexity" evidence="1">
    <location>
        <begin position="102"/>
        <end position="128"/>
    </location>
</feature>
<keyword evidence="3" id="KW-1185">Reference proteome</keyword>
<feature type="region of interest" description="Disordered" evidence="1">
    <location>
        <begin position="89"/>
        <end position="128"/>
    </location>
</feature>
<feature type="compositionally biased region" description="Basic residues" evidence="1">
    <location>
        <begin position="1890"/>
        <end position="1913"/>
    </location>
</feature>
<dbReference type="EMBL" id="CAUYUJ010011625">
    <property type="protein sequence ID" value="CAK0832271.1"/>
    <property type="molecule type" value="Genomic_DNA"/>
</dbReference>
<sequence>MSRLASHHLASGEPQVAAAAPALPLHLARAREHVKATPCGDCNCPEGQATSLLWASAAVALCSAGAGLAAGCAGASLLGRARQAAGAAWGCPSGASGGGGESASSARGAGGRTARAAALPAPGAPAGPSVTAMAARTLDIREAQVQVHYPDEDLEWHHRVLLHRVEGALWLGPTPDHEIVRVDLSVLRHHALDRSSAFPAQFAPMVHAFDPVDGQTLRDAKRQAQRRAALLGGGEVEDAEEYARSLASVADARCGEAVPADVVEDGDRCVTLGHRGVRMIDGEPRFVERVSRDERDSWVQSCREDVEDIRVLGDHRSRVGRRDLDLRDAVESMREVTVEDWPDQGPRACLEYLKSIALGAGNLLTYQAEWQRLSGVAEGGAQGHEHRCHLETLRRAICHDQLNVVNLTCFEHVVRRVIQVEMAVEKNPRHPDFSGLGDVLAGPRSASGSAHVPRHLEHPASGTHRRPGVSELPKKHWWPDGHWLHNDPFPLPIQYEEERPTGAARSTARRWHHRAKKQERVRETVEALDHLAASKTNSIDGKVHRVRPRGGPPTAVQRSALAHVVAGVNGYGEPPREATDGEWSLRAILKSADQYELEPRHLASYDPDKLHIASGALRPVPVSALLPEAAAGYLRHFESQVGLTAPELESRLQTAGGLPTPYWDPALRGDRSARRDFVRRLAAAGAVGFRRAIKSRCGAFFVHKKDGRIRFICDARQANLCHRRPPRTVLGGPASLSELDLSPLAEALGGYGGALELPHRPPRERGLDITHVYDDDLKGPTPVRTGELLYPVMRALPMGWSWALHFAQEAVTTLAERGCPGGSEQLLQDKRPAPLLRPGRPVSAVHVDNFTGLGGCQEDAAFGVRGFEKAAADAGLKLHVPEVAFAELESLGLGIPVSDKTLRHTPHRVWRFHFGTKELLRRGRCSPAELRAWAGHAVHLFSLQPLLLSILQDTYTFIGNGLGARRPLPRGVRLELRLAAALVFLGGVNLAAPDDDEVHVSDSSTGGHCLMYGRKPARALRGLPADDELEIPKFADVQLRAGRSAGAWSSTELGQLAFRKVGRTRRRQGCSAVGGRHRQEVELLNVAPKLPVALTRDEGWRRAVAGRWQHPEEHINIKEARACVMGLRRSCRGPRHHGHRVLSLRDNMVTCCCLDKGRSTSRALNTQRRRAAGYALGCGIRWRARHVPTDLCVADFGSRLHEPPEPQWLCAAKARRETALERSVGDRSASAEAGHAREPESAKVFLELLGHWRLHEVVRICQRCNVLWSIENPASSGLWSFPPVGGLAGLAGARWVKFPMCAYGVPRQNWAACLAKAAPTTAFGASPPFVEAWAGELEALVPRRLRGAAEGDARPADTTAGGDASCARADRYLAERGVLFGNTSAVERAAARARHAAAAGRSRADYLKLKGVSEATLALYRKGVDEFESWCRLNGRQNNNLVNVDANLVGWMTELYFAGTGPATGRNGLFGHLLLRGDNHESGVGRVRLPRARRQLKGWCKSDPGAVGMPYPLSVRWQLLADGEPRLAALAVIQTDCYLRPSEALALRPEDAPVGCADAGAEYAGKVVLHLAPGDRGRPTKTGISDDAVEDLDLLAALAGRAGDLESPNNYQSDNWEVEMDRQRLHIAYFSEQLTRQGGSYAELADKPASAARPDAPAPEAPKLNIEDLVAGTLNSFQIDLGKILSFAGGDDECEASKLQELDRRQKQLAEGLSELSTRLFSEALAKRNDKYRQLAHKDLAARILGVYIAPFQLNLFREARRETPRTSYDVTLDGYKGTSCSVSLVRLNDECRHRVVNVETRAGEARIVWSRSYVLDGSVAFQPAAQKLVWHPLPELRHKKKPFIWHRSEAAGHPGKQESAGGGAGRRRGLGGRGTAPTPSGGALPTRTGPRRPRAGRPGRARRRRSAARRPRGATSGTAGPAGSRAPRARKRRRTTWPSWWDTADAQLPQSDAPAGAEDLWDTDGPAADWPHWRPRGHHQGTDGHASGWRHWWPGAQGELGDARGWEECAAAECPAEGLEWGDRWAAQGEDHGWFGGYPFYPESRTSSQ</sequence>